<comment type="caution">
    <text evidence="3">The sequence shown here is derived from an EMBL/GenBank/DDBJ whole genome shotgun (WGS) entry which is preliminary data.</text>
</comment>
<organism evidence="3 4">
    <name type="scientific">Entomortierella parvispora</name>
    <dbReference type="NCBI Taxonomy" id="205924"/>
    <lineage>
        <taxon>Eukaryota</taxon>
        <taxon>Fungi</taxon>
        <taxon>Fungi incertae sedis</taxon>
        <taxon>Mucoromycota</taxon>
        <taxon>Mortierellomycotina</taxon>
        <taxon>Mortierellomycetes</taxon>
        <taxon>Mortierellales</taxon>
        <taxon>Mortierellaceae</taxon>
        <taxon>Entomortierella</taxon>
    </lineage>
</organism>
<evidence type="ECO:0000256" key="1">
    <source>
        <dbReference type="SAM" id="Phobius"/>
    </source>
</evidence>
<reference evidence="3" key="2">
    <citation type="journal article" date="2022" name="Microbiol. Resour. Announc.">
        <title>Whole-Genome Sequence of Entomortierella parvispora E1425, a Mucoromycotan Fungus Associated with Burkholderiaceae-Related Endosymbiotic Bacteria.</title>
        <authorList>
            <person name="Herlambang A."/>
            <person name="Guo Y."/>
            <person name="Takashima Y."/>
            <person name="Narisawa K."/>
            <person name="Ohta H."/>
            <person name="Nishizawa T."/>
        </authorList>
    </citation>
    <scope>NUCLEOTIDE SEQUENCE</scope>
    <source>
        <strain evidence="3">E1425</strain>
    </source>
</reference>
<keyword evidence="1" id="KW-0472">Membrane</keyword>
<dbReference type="EMBL" id="BQFW01000012">
    <property type="protein sequence ID" value="GJJ76509.1"/>
    <property type="molecule type" value="Genomic_DNA"/>
</dbReference>
<name>A0A9P3LZQ1_9FUNG</name>
<protein>
    <recommendedName>
        <fullName evidence="5">Extracellular membrane protein CFEM domain-containing protein</fullName>
    </recommendedName>
</protein>
<sequence length="407" mass="41499">MKATFILAAVAVASTASAYQCPDTSAVNQACRAINVYPLTCSNPNVNVQQCNAKQCNQTYINNYAACQCRRSSTQFYENSVNVEGLLRRCGMAGLTNPFGNPYQYRPGQGTQTFSPSSPAGGGSVVTRIYNGTTYYGGQTAVVSGTTRIVSATAIVGGTAILPGTTTWVSGTPGIIRGTSTRRVSGTRTAAPITSPTGTPFVTTQSNHISGGSIAGIVLGCLAATALAGLLGWCWRRKRGEHTTVYNSSAANYDNRGPTRTVVTEKIEPVVVKSVPTGATTTAYNTGAPVVASSSVPAGNAYHTTTAPAVGVNTAGVHNPTMATSYNTTTTSGYNTQPRGPGVVDSTISNVHNAASNVNSGAYGTVNSTGSGLGNAANTINTGAHNAANAVSTGAHNVAGNVNNAIH</sequence>
<evidence type="ECO:0000313" key="3">
    <source>
        <dbReference type="EMBL" id="GJJ76509.1"/>
    </source>
</evidence>
<evidence type="ECO:0000313" key="4">
    <source>
        <dbReference type="Proteomes" id="UP000827284"/>
    </source>
</evidence>
<evidence type="ECO:0000256" key="2">
    <source>
        <dbReference type="SAM" id="SignalP"/>
    </source>
</evidence>
<feature type="chain" id="PRO_5040184299" description="Extracellular membrane protein CFEM domain-containing protein" evidence="2">
    <location>
        <begin position="19"/>
        <end position="407"/>
    </location>
</feature>
<dbReference type="AlphaFoldDB" id="A0A9P3LZQ1"/>
<reference evidence="3" key="1">
    <citation type="submission" date="2021-11" db="EMBL/GenBank/DDBJ databases">
        <authorList>
            <person name="Herlambang A."/>
            <person name="Guo Y."/>
            <person name="Takashima Y."/>
            <person name="Nishizawa T."/>
        </authorList>
    </citation>
    <scope>NUCLEOTIDE SEQUENCE</scope>
    <source>
        <strain evidence="3">E1425</strain>
    </source>
</reference>
<evidence type="ECO:0008006" key="5">
    <source>
        <dbReference type="Google" id="ProtNLM"/>
    </source>
</evidence>
<dbReference type="OrthoDB" id="2444470at2759"/>
<feature type="transmembrane region" description="Helical" evidence="1">
    <location>
        <begin position="214"/>
        <end position="235"/>
    </location>
</feature>
<keyword evidence="4" id="KW-1185">Reference proteome</keyword>
<proteinExistence type="predicted"/>
<dbReference type="Proteomes" id="UP000827284">
    <property type="component" value="Unassembled WGS sequence"/>
</dbReference>
<dbReference type="Gene3D" id="1.20.120.20">
    <property type="entry name" value="Apolipoprotein"/>
    <property type="match status" value="1"/>
</dbReference>
<feature type="signal peptide" evidence="2">
    <location>
        <begin position="1"/>
        <end position="18"/>
    </location>
</feature>
<accession>A0A9P3LZQ1</accession>
<keyword evidence="1" id="KW-0812">Transmembrane</keyword>
<gene>
    <name evidence="3" type="ORF">EMPS_08868</name>
</gene>
<keyword evidence="2" id="KW-0732">Signal</keyword>
<keyword evidence="1" id="KW-1133">Transmembrane helix</keyword>